<dbReference type="OMA" id="SWENPAY"/>
<accession>S4RMT4</accession>
<evidence type="ECO:0000313" key="2">
    <source>
        <dbReference type="Ensembl" id="ENSPMAP00000006520.1"/>
    </source>
</evidence>
<dbReference type="PANTHER" id="PTHR10668">
    <property type="entry name" value="PHYTOENE DEHYDROGENASE"/>
    <property type="match status" value="1"/>
</dbReference>
<reference evidence="2" key="2">
    <citation type="submission" date="2025-09" db="UniProtKB">
        <authorList>
            <consortium name="Ensembl"/>
        </authorList>
    </citation>
    <scope>IDENTIFICATION</scope>
</reference>
<evidence type="ECO:0000256" key="1">
    <source>
        <dbReference type="ARBA" id="ARBA00006046"/>
    </source>
</evidence>
<dbReference type="AlphaFoldDB" id="S4RMT4"/>
<dbReference type="PANTHER" id="PTHR10668:SF103">
    <property type="entry name" value="PYRIDINE NUCLEOTIDE-DISULFIDE OXIDOREDUCTASE DOMAIN-CONTAINING PROTEIN 2"/>
    <property type="match status" value="1"/>
</dbReference>
<sequence>MPADFLREVSQIDYTSPVTKINVAVDRLPNFLAAPTERAGQAMAHHRCSIHLNTWDMACLDRGYHEALQGAPSTRPMMELCIPSALDPTLAPPGSHVVSLFTQYTPYLLAGGRAWTQADREAYGDRVFDCIEEYAPGFKSSVIGREILTPADLEREFGLTGG</sequence>
<organism evidence="2">
    <name type="scientific">Petromyzon marinus</name>
    <name type="common">Sea lamprey</name>
    <dbReference type="NCBI Taxonomy" id="7757"/>
    <lineage>
        <taxon>Eukaryota</taxon>
        <taxon>Metazoa</taxon>
        <taxon>Chordata</taxon>
        <taxon>Craniata</taxon>
        <taxon>Vertebrata</taxon>
        <taxon>Cyclostomata</taxon>
        <taxon>Hyperoartia</taxon>
        <taxon>Petromyzontiformes</taxon>
        <taxon>Petromyzontidae</taxon>
        <taxon>Petromyzon</taxon>
    </lineage>
</organism>
<dbReference type="STRING" id="7757.ENSPMAP00000006520"/>
<dbReference type="Ensembl" id="ENSPMAT00000006549.1">
    <property type="protein sequence ID" value="ENSPMAP00000006520.1"/>
    <property type="gene ID" value="ENSPMAG00000005918.1"/>
</dbReference>
<dbReference type="GeneTree" id="ENSGT00940000164861"/>
<reference evidence="2" key="1">
    <citation type="submission" date="2025-08" db="UniProtKB">
        <authorList>
            <consortium name="Ensembl"/>
        </authorList>
    </citation>
    <scope>IDENTIFICATION</scope>
</reference>
<proteinExistence type="inferred from homology"/>
<dbReference type="HOGENOM" id="CLU_1639339_0_0_1"/>
<protein>
    <submittedName>
        <fullName evidence="2">Uncharacterized protein</fullName>
    </submittedName>
</protein>
<name>S4RMT4_PETMA</name>
<comment type="similarity">
    <text evidence="1">Belongs to the carotenoid/retinoid oxidoreductase family.</text>
</comment>